<protein>
    <submittedName>
        <fullName evidence="2">Uncharacterized protein</fullName>
    </submittedName>
</protein>
<feature type="signal peptide" evidence="1">
    <location>
        <begin position="1"/>
        <end position="19"/>
    </location>
</feature>
<sequence length="61" mass="7293">MDICSFFMIFLLYTLKCETTITSRFIHVVHENMRLVKYEEGLIKHRFHLGSGFLKLCLIVR</sequence>
<name>A0A8T0IA09_CERPU</name>
<organism evidence="2 3">
    <name type="scientific">Ceratodon purpureus</name>
    <name type="common">Fire moss</name>
    <name type="synonym">Dicranum purpureum</name>
    <dbReference type="NCBI Taxonomy" id="3225"/>
    <lineage>
        <taxon>Eukaryota</taxon>
        <taxon>Viridiplantae</taxon>
        <taxon>Streptophyta</taxon>
        <taxon>Embryophyta</taxon>
        <taxon>Bryophyta</taxon>
        <taxon>Bryophytina</taxon>
        <taxon>Bryopsida</taxon>
        <taxon>Dicranidae</taxon>
        <taxon>Pseudoditrichales</taxon>
        <taxon>Ditrichaceae</taxon>
        <taxon>Ceratodon</taxon>
    </lineage>
</organism>
<keyword evidence="3" id="KW-1185">Reference proteome</keyword>
<reference evidence="2" key="1">
    <citation type="submission" date="2020-06" db="EMBL/GenBank/DDBJ databases">
        <title>WGS assembly of Ceratodon purpureus strain R40.</title>
        <authorList>
            <person name="Carey S.B."/>
            <person name="Jenkins J."/>
            <person name="Shu S."/>
            <person name="Lovell J.T."/>
            <person name="Sreedasyam A."/>
            <person name="Maumus F."/>
            <person name="Tiley G.P."/>
            <person name="Fernandez-Pozo N."/>
            <person name="Barry K."/>
            <person name="Chen C."/>
            <person name="Wang M."/>
            <person name="Lipzen A."/>
            <person name="Daum C."/>
            <person name="Saski C.A."/>
            <person name="Payton A.C."/>
            <person name="Mcbreen J.C."/>
            <person name="Conrad R.E."/>
            <person name="Kollar L.M."/>
            <person name="Olsson S."/>
            <person name="Huttunen S."/>
            <person name="Landis J.B."/>
            <person name="Wickett N.J."/>
            <person name="Johnson M.G."/>
            <person name="Rensing S.A."/>
            <person name="Grimwood J."/>
            <person name="Schmutz J."/>
            <person name="Mcdaniel S.F."/>
        </authorList>
    </citation>
    <scope>NUCLEOTIDE SEQUENCE</scope>
    <source>
        <strain evidence="2">R40</strain>
    </source>
</reference>
<dbReference type="EMBL" id="CM026424">
    <property type="protein sequence ID" value="KAG0579318.1"/>
    <property type="molecule type" value="Genomic_DNA"/>
</dbReference>
<comment type="caution">
    <text evidence="2">The sequence shown here is derived from an EMBL/GenBank/DDBJ whole genome shotgun (WGS) entry which is preliminary data.</text>
</comment>
<evidence type="ECO:0000313" key="2">
    <source>
        <dbReference type="EMBL" id="KAG0579318.1"/>
    </source>
</evidence>
<evidence type="ECO:0000313" key="3">
    <source>
        <dbReference type="Proteomes" id="UP000822688"/>
    </source>
</evidence>
<dbReference type="Proteomes" id="UP000822688">
    <property type="component" value="Chromosome 4"/>
</dbReference>
<proteinExistence type="predicted"/>
<feature type="chain" id="PRO_5035767430" evidence="1">
    <location>
        <begin position="20"/>
        <end position="61"/>
    </location>
</feature>
<gene>
    <name evidence="2" type="ORF">KC19_4G090100</name>
</gene>
<evidence type="ECO:0000256" key="1">
    <source>
        <dbReference type="SAM" id="SignalP"/>
    </source>
</evidence>
<accession>A0A8T0IA09</accession>
<keyword evidence="1" id="KW-0732">Signal</keyword>
<dbReference type="AlphaFoldDB" id="A0A8T0IA09"/>